<evidence type="ECO:0008006" key="4">
    <source>
        <dbReference type="Google" id="ProtNLM"/>
    </source>
</evidence>
<feature type="transmembrane region" description="Helical" evidence="1">
    <location>
        <begin position="27"/>
        <end position="44"/>
    </location>
</feature>
<keyword evidence="1" id="KW-0812">Transmembrane</keyword>
<dbReference type="PANTHER" id="PTHR41771">
    <property type="entry name" value="MEMBRANE PROTEIN-RELATED"/>
    <property type="match status" value="1"/>
</dbReference>
<feature type="transmembrane region" description="Helical" evidence="1">
    <location>
        <begin position="183"/>
        <end position="202"/>
    </location>
</feature>
<dbReference type="RefSeq" id="WP_064207979.1">
    <property type="nucleotide sequence ID" value="NZ_LVKC01000018.1"/>
</dbReference>
<dbReference type="Proteomes" id="UP000078520">
    <property type="component" value="Unassembled WGS sequence"/>
</dbReference>
<evidence type="ECO:0000313" key="3">
    <source>
        <dbReference type="Proteomes" id="UP000078520"/>
    </source>
</evidence>
<sequence>MPSILALTIVLAVLMMAFGGKQGTSSFFSVLLNFGILFVTVILISSGFPPLLVSLFAGICILATTIYMGNSDDRSTNIAFEATIIVLVVMIIMIVPMDHWAQIKGFSTEQSDEIEAFNLLIGINFEKLAISTAILSTLGAISEAAIAISSGLQEIIDQNPDITKKKLYQSGSNIGSQIMGMTFNTLFFGMFGSDLALFVLLAKVHAGIGYCINAKIFVSECMLVLYSAVAVICVIMITTFLMAHRLEKQQKAEVTAKTKEKTED</sequence>
<proteinExistence type="predicted"/>
<evidence type="ECO:0000313" key="2">
    <source>
        <dbReference type="EMBL" id="OAQ06776.1"/>
    </source>
</evidence>
<protein>
    <recommendedName>
        <fullName evidence="4">YibE/F family protein</fullName>
    </recommendedName>
</protein>
<dbReference type="PANTHER" id="PTHR41771:SF1">
    <property type="entry name" value="MEMBRANE PROTEIN"/>
    <property type="match status" value="1"/>
</dbReference>
<evidence type="ECO:0000256" key="1">
    <source>
        <dbReference type="SAM" id="Phobius"/>
    </source>
</evidence>
<name>A0A179C8S5_9LACO</name>
<reference evidence="3" key="1">
    <citation type="submission" date="2016-03" db="EMBL/GenBank/DDBJ databases">
        <authorList>
            <person name="Johnson T.J."/>
            <person name="Youmans B."/>
            <person name="Case K."/>
            <person name="Noll S."/>
        </authorList>
    </citation>
    <scope>NUCLEOTIDE SEQUENCE [LARGE SCALE GENOMIC DNA]</scope>
    <source>
        <strain evidence="3">UMNLAv8</strain>
    </source>
</reference>
<dbReference type="Pfam" id="PF07907">
    <property type="entry name" value="YibE_F"/>
    <property type="match status" value="1"/>
</dbReference>
<feature type="transmembrane region" description="Helical" evidence="1">
    <location>
        <begin position="222"/>
        <end position="243"/>
    </location>
</feature>
<gene>
    <name evidence="2" type="ORF">A3O14_00395</name>
</gene>
<comment type="caution">
    <text evidence="2">The sequence shown here is derived from an EMBL/GenBank/DDBJ whole genome shotgun (WGS) entry which is preliminary data.</text>
</comment>
<organism evidence="2 3">
    <name type="scientific">Ligilactobacillus aviarius</name>
    <dbReference type="NCBI Taxonomy" id="1606"/>
    <lineage>
        <taxon>Bacteria</taxon>
        <taxon>Bacillati</taxon>
        <taxon>Bacillota</taxon>
        <taxon>Bacilli</taxon>
        <taxon>Lactobacillales</taxon>
        <taxon>Lactobacillaceae</taxon>
        <taxon>Ligilactobacillus</taxon>
    </lineage>
</organism>
<keyword evidence="1" id="KW-0472">Membrane</keyword>
<feature type="transmembrane region" description="Helical" evidence="1">
    <location>
        <begin position="51"/>
        <end position="69"/>
    </location>
</feature>
<dbReference type="InterPro" id="IPR014564">
    <property type="entry name" value="UCP031503_TM"/>
</dbReference>
<keyword evidence="1" id="KW-1133">Transmembrane helix</keyword>
<dbReference type="AlphaFoldDB" id="A0A179C8S5"/>
<dbReference type="EMBL" id="LVKI01000048">
    <property type="protein sequence ID" value="OAQ06776.1"/>
    <property type="molecule type" value="Genomic_DNA"/>
</dbReference>
<feature type="transmembrane region" description="Helical" evidence="1">
    <location>
        <begin position="75"/>
        <end position="95"/>
    </location>
</feature>
<accession>A0A179C8S5</accession>
<dbReference type="OrthoDB" id="2414035at2"/>
<dbReference type="InterPro" id="IPR012507">
    <property type="entry name" value="YibE_F"/>
</dbReference>
<dbReference type="PIRSF" id="PIRSF031503">
    <property type="entry name" value="UCP031503_mp"/>
    <property type="match status" value="1"/>
</dbReference>